<name>A0ACC1HUC5_9FUNG</name>
<organism evidence="1 2">
    <name type="scientific">Spiromyces aspiralis</name>
    <dbReference type="NCBI Taxonomy" id="68401"/>
    <lineage>
        <taxon>Eukaryota</taxon>
        <taxon>Fungi</taxon>
        <taxon>Fungi incertae sedis</taxon>
        <taxon>Zoopagomycota</taxon>
        <taxon>Kickxellomycotina</taxon>
        <taxon>Kickxellomycetes</taxon>
        <taxon>Kickxellales</taxon>
        <taxon>Kickxellaceae</taxon>
        <taxon>Spiromyces</taxon>
    </lineage>
</organism>
<evidence type="ECO:0000313" key="1">
    <source>
        <dbReference type="EMBL" id="KAJ1679877.1"/>
    </source>
</evidence>
<comment type="caution">
    <text evidence="1">The sequence shown here is derived from an EMBL/GenBank/DDBJ whole genome shotgun (WGS) entry which is preliminary data.</text>
</comment>
<dbReference type="Proteomes" id="UP001145114">
    <property type="component" value="Unassembled WGS sequence"/>
</dbReference>
<accession>A0ACC1HUC5</accession>
<sequence length="231" mass="25225">MLPFPIKFVKLCHALVLYAVLVGLVRAKPALLKHTPRYIYPVRISAQTTNTPKYLGSDITLPDHACLSAIDQVSKQIPALGQCYSMTGSLYFSNLNTVCSDGCMNMSIRGARMLAQECSASADINTFKPLHAYAAWGNETLAAWACENKPEDTYHHCLLALSDATTQLLNYEYGGTGSRDQLKAKLCASSCLANWVSLVADNPLRTPTVYYSDVVNIVDLHSKLSDLCGVV</sequence>
<proteinExistence type="predicted"/>
<reference evidence="1" key="1">
    <citation type="submission" date="2022-06" db="EMBL/GenBank/DDBJ databases">
        <title>Phylogenomic reconstructions and comparative analyses of Kickxellomycotina fungi.</title>
        <authorList>
            <person name="Reynolds N.K."/>
            <person name="Stajich J.E."/>
            <person name="Barry K."/>
            <person name="Grigoriev I.V."/>
            <person name="Crous P."/>
            <person name="Smith M.E."/>
        </authorList>
    </citation>
    <scope>NUCLEOTIDE SEQUENCE</scope>
    <source>
        <strain evidence="1">RSA 2271</strain>
    </source>
</reference>
<gene>
    <name evidence="1" type="ORF">EV182_001139</name>
</gene>
<evidence type="ECO:0000313" key="2">
    <source>
        <dbReference type="Proteomes" id="UP001145114"/>
    </source>
</evidence>
<dbReference type="EMBL" id="JAMZIH010000135">
    <property type="protein sequence ID" value="KAJ1679877.1"/>
    <property type="molecule type" value="Genomic_DNA"/>
</dbReference>
<protein>
    <submittedName>
        <fullName evidence="1">Uncharacterized protein</fullName>
    </submittedName>
</protein>
<keyword evidence="2" id="KW-1185">Reference proteome</keyword>